<name>A0A834SMD7_9FABA</name>
<dbReference type="Proteomes" id="UP000634136">
    <property type="component" value="Unassembled WGS sequence"/>
</dbReference>
<reference evidence="1" key="1">
    <citation type="submission" date="2020-09" db="EMBL/GenBank/DDBJ databases">
        <title>Genome-Enabled Discovery of Anthraquinone Biosynthesis in Senna tora.</title>
        <authorList>
            <person name="Kang S.-H."/>
            <person name="Pandey R.P."/>
            <person name="Lee C.-M."/>
            <person name="Sim J.-S."/>
            <person name="Jeong J.-T."/>
            <person name="Choi B.-S."/>
            <person name="Jung M."/>
            <person name="Ginzburg D."/>
            <person name="Zhao K."/>
            <person name="Won S.Y."/>
            <person name="Oh T.-J."/>
            <person name="Yu Y."/>
            <person name="Kim N.-H."/>
            <person name="Lee O.R."/>
            <person name="Lee T.-H."/>
            <person name="Bashyal P."/>
            <person name="Kim T.-S."/>
            <person name="Lee W.-H."/>
            <person name="Kawkins C."/>
            <person name="Kim C.-K."/>
            <person name="Kim J.S."/>
            <person name="Ahn B.O."/>
            <person name="Rhee S.Y."/>
            <person name="Sohng J.K."/>
        </authorList>
    </citation>
    <scope>NUCLEOTIDE SEQUENCE</scope>
    <source>
        <tissue evidence="1">Leaf</tissue>
    </source>
</reference>
<protein>
    <submittedName>
        <fullName evidence="1">Uncharacterized protein</fullName>
    </submittedName>
</protein>
<keyword evidence="2" id="KW-1185">Reference proteome</keyword>
<proteinExistence type="predicted"/>
<evidence type="ECO:0000313" key="1">
    <source>
        <dbReference type="EMBL" id="KAF7807205.1"/>
    </source>
</evidence>
<dbReference type="EMBL" id="JAAIUW010000012">
    <property type="protein sequence ID" value="KAF7807205.1"/>
    <property type="molecule type" value="Genomic_DNA"/>
</dbReference>
<sequence>MRYMLPITYIVPLKFQRLLDRDFSREASLEYKFNGENEYQENESPSVIATLVHFLEFRRQLNQEWESPSKHQKDHTYSIYTYLDYRISWS</sequence>
<accession>A0A834SMD7</accession>
<comment type="caution">
    <text evidence="1">The sequence shown here is derived from an EMBL/GenBank/DDBJ whole genome shotgun (WGS) entry which is preliminary data.</text>
</comment>
<dbReference type="AlphaFoldDB" id="A0A834SMD7"/>
<gene>
    <name evidence="1" type="ORF">G2W53_039366</name>
</gene>
<organism evidence="1 2">
    <name type="scientific">Senna tora</name>
    <dbReference type="NCBI Taxonomy" id="362788"/>
    <lineage>
        <taxon>Eukaryota</taxon>
        <taxon>Viridiplantae</taxon>
        <taxon>Streptophyta</taxon>
        <taxon>Embryophyta</taxon>
        <taxon>Tracheophyta</taxon>
        <taxon>Spermatophyta</taxon>
        <taxon>Magnoliopsida</taxon>
        <taxon>eudicotyledons</taxon>
        <taxon>Gunneridae</taxon>
        <taxon>Pentapetalae</taxon>
        <taxon>rosids</taxon>
        <taxon>fabids</taxon>
        <taxon>Fabales</taxon>
        <taxon>Fabaceae</taxon>
        <taxon>Caesalpinioideae</taxon>
        <taxon>Cassia clade</taxon>
        <taxon>Senna</taxon>
    </lineage>
</organism>
<evidence type="ECO:0000313" key="2">
    <source>
        <dbReference type="Proteomes" id="UP000634136"/>
    </source>
</evidence>